<sequence length="204" mass="22768">LRSADKLCEAVGNRPKHRSHYASTLSDQQSNFFVDLLNCFLFLHNLVFRIFRNSIHQFVQVLLFLKITLNEICPKRGILLTCFEKEEKLLLVLQVDGAITDQELANLNEIVCPDKEYVCPDNSTCCQLVSKGYGCCPLQDASCCADHMHCCPSGTSCDVAESRCVSVEVSLPCCGDEKRGFRCCPLINGICCITGNYCCPYGFQ</sequence>
<evidence type="ECO:0000256" key="2">
    <source>
        <dbReference type="ARBA" id="ARBA00010093"/>
    </source>
</evidence>
<keyword evidence="6" id="KW-1185">Reference proteome</keyword>
<keyword evidence="3" id="KW-0964">Secreted</keyword>
<dbReference type="PANTHER" id="PTHR12274:SF3">
    <property type="entry name" value="PROGRANULIN"/>
    <property type="match status" value="1"/>
</dbReference>
<name>A0A0N5ABH9_9BILA</name>
<protein>
    <submittedName>
        <fullName evidence="7">GRANULINS domain-containing protein</fullName>
    </submittedName>
</protein>
<evidence type="ECO:0000313" key="6">
    <source>
        <dbReference type="Proteomes" id="UP000046393"/>
    </source>
</evidence>
<evidence type="ECO:0000256" key="1">
    <source>
        <dbReference type="ARBA" id="ARBA00004613"/>
    </source>
</evidence>
<dbReference type="WBParaSite" id="SMUV_0000150501-mRNA-1">
    <property type="protein sequence ID" value="SMUV_0000150501-mRNA-1"/>
    <property type="gene ID" value="SMUV_0000150501"/>
</dbReference>
<evidence type="ECO:0000256" key="4">
    <source>
        <dbReference type="ARBA" id="ARBA00023157"/>
    </source>
</evidence>
<dbReference type="Proteomes" id="UP000046393">
    <property type="component" value="Unplaced"/>
</dbReference>
<comment type="subcellular location">
    <subcellularLocation>
        <location evidence="1">Secreted</location>
    </subcellularLocation>
</comment>
<dbReference type="Pfam" id="PF00396">
    <property type="entry name" value="Granulin"/>
    <property type="match status" value="2"/>
</dbReference>
<dbReference type="GO" id="GO:0005576">
    <property type="term" value="C:extracellular region"/>
    <property type="evidence" value="ECO:0007669"/>
    <property type="project" value="UniProtKB-SubCell"/>
</dbReference>
<dbReference type="PROSITE" id="PS00799">
    <property type="entry name" value="GRANULINS"/>
    <property type="match status" value="1"/>
</dbReference>
<evidence type="ECO:0000256" key="3">
    <source>
        <dbReference type="ARBA" id="ARBA00022525"/>
    </source>
</evidence>
<dbReference type="AlphaFoldDB" id="A0A0N5ABH9"/>
<accession>A0A0N5ABH9</accession>
<dbReference type="InterPro" id="IPR037277">
    <property type="entry name" value="Granulin_sf"/>
</dbReference>
<evidence type="ECO:0000313" key="7">
    <source>
        <dbReference type="WBParaSite" id="SMUV_0000150501-mRNA-1"/>
    </source>
</evidence>
<dbReference type="SUPFAM" id="SSF57277">
    <property type="entry name" value="Granulin repeat"/>
    <property type="match status" value="1"/>
</dbReference>
<dbReference type="PANTHER" id="PTHR12274">
    <property type="entry name" value="GRANULIN"/>
    <property type="match status" value="1"/>
</dbReference>
<feature type="domain" description="Granulins" evidence="5">
    <location>
        <begin position="144"/>
        <end position="157"/>
    </location>
</feature>
<comment type="similarity">
    <text evidence="2">Belongs to the granulin family.</text>
</comment>
<organism evidence="6 7">
    <name type="scientific">Syphacia muris</name>
    <dbReference type="NCBI Taxonomy" id="451379"/>
    <lineage>
        <taxon>Eukaryota</taxon>
        <taxon>Metazoa</taxon>
        <taxon>Ecdysozoa</taxon>
        <taxon>Nematoda</taxon>
        <taxon>Chromadorea</taxon>
        <taxon>Rhabditida</taxon>
        <taxon>Spirurina</taxon>
        <taxon>Oxyuridomorpha</taxon>
        <taxon>Oxyuroidea</taxon>
        <taxon>Oxyuridae</taxon>
        <taxon>Syphacia</taxon>
    </lineage>
</organism>
<dbReference type="InterPro" id="IPR000118">
    <property type="entry name" value="Granulin"/>
</dbReference>
<dbReference type="InterPro" id="IPR039036">
    <property type="entry name" value="Granulin_fam"/>
</dbReference>
<dbReference type="STRING" id="451379.A0A0N5ABH9"/>
<reference evidence="7" key="1">
    <citation type="submission" date="2017-02" db="UniProtKB">
        <authorList>
            <consortium name="WormBaseParasite"/>
        </authorList>
    </citation>
    <scope>IDENTIFICATION</scope>
</reference>
<dbReference type="SMART" id="SM00277">
    <property type="entry name" value="GRAN"/>
    <property type="match status" value="1"/>
</dbReference>
<evidence type="ECO:0000259" key="5">
    <source>
        <dbReference type="PROSITE" id="PS00799"/>
    </source>
</evidence>
<proteinExistence type="inferred from homology"/>
<keyword evidence="4" id="KW-1015">Disulfide bond</keyword>
<dbReference type="Gene3D" id="2.10.25.160">
    <property type="entry name" value="Granulin"/>
    <property type="match status" value="1"/>
</dbReference>